<proteinExistence type="predicted"/>
<evidence type="ECO:0000313" key="2">
    <source>
        <dbReference type="EMBL" id="ASQ46069.1"/>
    </source>
</evidence>
<reference evidence="3" key="1">
    <citation type="submission" date="2016-07" db="EMBL/GenBank/DDBJ databases">
        <authorList>
            <person name="Florea S."/>
            <person name="Webb J.S."/>
            <person name="Jaromczyk J."/>
            <person name="Schardl C.L."/>
        </authorList>
    </citation>
    <scope>NUCLEOTIDE SEQUENCE [LARGE SCALE GENOMIC DNA]</scope>
    <source>
        <strain evidence="3">CDC-D5610</strain>
    </source>
</reference>
<keyword evidence="1" id="KW-1133">Transmembrane helix</keyword>
<evidence type="ECO:0000256" key="1">
    <source>
        <dbReference type="SAM" id="Phobius"/>
    </source>
</evidence>
<keyword evidence="3" id="KW-1185">Reference proteome</keyword>
<gene>
    <name evidence="2" type="ORF">clem_07580</name>
</gene>
<dbReference type="OrthoDB" id="5653018at2"/>
<accession>A0A222P2K7</accession>
<protein>
    <submittedName>
        <fullName evidence="2">Uncharacterized protein</fullName>
    </submittedName>
</protein>
<evidence type="ECO:0000313" key="3">
    <source>
        <dbReference type="Proteomes" id="UP000201728"/>
    </source>
</evidence>
<dbReference type="RefSeq" id="WP_094091060.1">
    <property type="nucleotide sequence ID" value="NZ_CP016397.1"/>
</dbReference>
<organism evidence="2 3">
    <name type="scientific">Legionella clemsonensis</name>
    <dbReference type="NCBI Taxonomy" id="1867846"/>
    <lineage>
        <taxon>Bacteria</taxon>
        <taxon>Pseudomonadati</taxon>
        <taxon>Pseudomonadota</taxon>
        <taxon>Gammaproteobacteria</taxon>
        <taxon>Legionellales</taxon>
        <taxon>Legionellaceae</taxon>
        <taxon>Legionella</taxon>
    </lineage>
</organism>
<keyword evidence="1" id="KW-0812">Transmembrane</keyword>
<feature type="transmembrane region" description="Helical" evidence="1">
    <location>
        <begin position="138"/>
        <end position="157"/>
    </location>
</feature>
<dbReference type="KEGG" id="lcd:clem_07580"/>
<dbReference type="Proteomes" id="UP000201728">
    <property type="component" value="Chromosome"/>
</dbReference>
<keyword evidence="1" id="KW-0472">Membrane</keyword>
<dbReference type="AlphaFoldDB" id="A0A222P2K7"/>
<dbReference type="EMBL" id="CP016397">
    <property type="protein sequence ID" value="ASQ46069.1"/>
    <property type="molecule type" value="Genomic_DNA"/>
</dbReference>
<name>A0A222P2K7_9GAMM</name>
<sequence>MLTFFQSKAKISEERISALISKSLKYIEHQQILSNLIMQKQWAFQNQLSHSQNTFEKNAILRCYALFAQTLLSCIQTPQNIKELIENYYQSSDYCPVGQEDSHPYTLFDEVNNVLLKTGLTVFVFSFITLPFSVPIGLIILGVSLSITLPTAFYALVEIIPNQAKIKNEEKALFTQLYSCLNSEKVASPMDSYATQPANA</sequence>